<dbReference type="EMBL" id="MVHC01000036">
    <property type="protein sequence ID" value="OQZ93653.1"/>
    <property type="molecule type" value="Genomic_DNA"/>
</dbReference>
<gene>
    <name evidence="2" type="ORF">BST10_19980</name>
</gene>
<keyword evidence="3" id="KW-1185">Reference proteome</keyword>
<name>A0ABX3RIB1_MYCAL</name>
<evidence type="ECO:0000313" key="3">
    <source>
        <dbReference type="Proteomes" id="UP000192693"/>
    </source>
</evidence>
<sequence length="330" mass="36929">MVKEGYMKTPSTARQRLGEELAAMRQAKGKPTLKSLVAQASKKYKVELSDSALSEWFRGRAVPHDYRHFAVLVQLLTNLPPNEQLKRLHRDAWQETRKRQHSQNAHPVETTPQSRSGPWLPRLVEVHYANLERIAELMLSRTATGDLPVLPASSTYGAIGAVEKRQALLRGFSALNLPCKRFTRDFSLRSLDTGDLFVFDTWFRTRNGPAPQNPVPLTGDLNKDPHVYIQRQRVRIIMPLNPRWVTTGTAYGEFGSGGVQLAGVCIIKGRVHPEDAKLVPPTNKVLYRASPLVLGIADPFDRDTDLRHSVVFDVIDVDSDSLITVGPWGG</sequence>
<organism evidence="2 3">
    <name type="scientific">Mycolicibacter algericus DSM 45454</name>
    <dbReference type="NCBI Taxonomy" id="723879"/>
    <lineage>
        <taxon>Bacteria</taxon>
        <taxon>Bacillati</taxon>
        <taxon>Actinomycetota</taxon>
        <taxon>Actinomycetes</taxon>
        <taxon>Mycobacteriales</taxon>
        <taxon>Mycobacteriaceae</taxon>
        <taxon>Mycolicibacter</taxon>
    </lineage>
</organism>
<feature type="region of interest" description="Disordered" evidence="1">
    <location>
        <begin position="92"/>
        <end position="116"/>
    </location>
</feature>
<evidence type="ECO:0008006" key="4">
    <source>
        <dbReference type="Google" id="ProtNLM"/>
    </source>
</evidence>
<protein>
    <recommendedName>
        <fullName evidence="4">HTH cro/C1-type domain-containing protein</fullName>
    </recommendedName>
</protein>
<evidence type="ECO:0000256" key="1">
    <source>
        <dbReference type="SAM" id="MobiDB-lite"/>
    </source>
</evidence>
<reference evidence="2 3" key="1">
    <citation type="submission" date="2016-12" db="EMBL/GenBank/DDBJ databases">
        <title>The new phylogeny of genus Mycobacterium.</title>
        <authorList>
            <person name="Tortoli E."/>
            <person name="Trovato A."/>
            <person name="Cirillo D.M."/>
        </authorList>
    </citation>
    <scope>NUCLEOTIDE SEQUENCE [LARGE SCALE GENOMIC DNA]</scope>
    <source>
        <strain evidence="2 3">DSM 45454</strain>
    </source>
</reference>
<evidence type="ECO:0000313" key="2">
    <source>
        <dbReference type="EMBL" id="OQZ93653.1"/>
    </source>
</evidence>
<feature type="compositionally biased region" description="Polar residues" evidence="1">
    <location>
        <begin position="102"/>
        <end position="116"/>
    </location>
</feature>
<accession>A0ABX3RIB1</accession>
<comment type="caution">
    <text evidence="2">The sequence shown here is derived from an EMBL/GenBank/DDBJ whole genome shotgun (WGS) entry which is preliminary data.</text>
</comment>
<dbReference type="Proteomes" id="UP000192693">
    <property type="component" value="Unassembled WGS sequence"/>
</dbReference>
<proteinExistence type="predicted"/>